<keyword evidence="1" id="KW-0732">Signal</keyword>
<dbReference type="Proteomes" id="UP000095284">
    <property type="component" value="Unplaced"/>
</dbReference>
<organism evidence="2 3">
    <name type="scientific">Bursaphelenchus xylophilus</name>
    <name type="common">Pinewood nematode worm</name>
    <name type="synonym">Aphelenchoides xylophilus</name>
    <dbReference type="NCBI Taxonomy" id="6326"/>
    <lineage>
        <taxon>Eukaryota</taxon>
        <taxon>Metazoa</taxon>
        <taxon>Ecdysozoa</taxon>
        <taxon>Nematoda</taxon>
        <taxon>Chromadorea</taxon>
        <taxon>Rhabditida</taxon>
        <taxon>Tylenchina</taxon>
        <taxon>Tylenchomorpha</taxon>
        <taxon>Aphelenchoidea</taxon>
        <taxon>Aphelenchoididae</taxon>
        <taxon>Bursaphelenchus</taxon>
    </lineage>
</organism>
<proteinExistence type="predicted"/>
<reference evidence="3" key="1">
    <citation type="submission" date="2016-11" db="UniProtKB">
        <authorList>
            <consortium name="WormBaseParasite"/>
        </authorList>
    </citation>
    <scope>IDENTIFICATION</scope>
</reference>
<feature type="signal peptide" evidence="1">
    <location>
        <begin position="1"/>
        <end position="23"/>
    </location>
</feature>
<accession>A0A1I7SKV6</accession>
<dbReference type="AlphaFoldDB" id="A0A1I7SKV6"/>
<evidence type="ECO:0000313" key="2">
    <source>
        <dbReference type="Proteomes" id="UP000095284"/>
    </source>
</evidence>
<dbReference type="WBParaSite" id="BXY_1368800.1">
    <property type="protein sequence ID" value="BXY_1368800.1"/>
    <property type="gene ID" value="BXY_1368800"/>
</dbReference>
<sequence length="90" mass="10509">MPFWSTLHSSLQFLLVAARPTFAMTIIRLPRRRCFSCFCPWFVITTIFEARLNNKCPIRTVNVCFFFGNVKSLELTGEVPQVRRSDFDDT</sequence>
<name>A0A1I7SKV6_BURXY</name>
<protein>
    <submittedName>
        <fullName evidence="3">Secreted protein</fullName>
    </submittedName>
</protein>
<evidence type="ECO:0000256" key="1">
    <source>
        <dbReference type="SAM" id="SignalP"/>
    </source>
</evidence>
<evidence type="ECO:0000313" key="3">
    <source>
        <dbReference type="WBParaSite" id="BXY_1368800.1"/>
    </source>
</evidence>
<feature type="chain" id="PRO_5009306264" evidence="1">
    <location>
        <begin position="24"/>
        <end position="90"/>
    </location>
</feature>